<keyword evidence="5" id="KW-0762">Sugar transport</keyword>
<keyword evidence="5" id="KW-0813">Transport</keyword>
<dbReference type="Gene3D" id="3.40.50.2300">
    <property type="match status" value="2"/>
</dbReference>
<evidence type="ECO:0000256" key="3">
    <source>
        <dbReference type="SAM" id="SignalP"/>
    </source>
</evidence>
<gene>
    <name evidence="5" type="ORF">PHILAsVB114_00155</name>
</gene>
<evidence type="ECO:0000256" key="1">
    <source>
        <dbReference type="ARBA" id="ARBA00004196"/>
    </source>
</evidence>
<comment type="subcellular location">
    <subcellularLocation>
        <location evidence="1">Cell envelope</location>
    </subcellularLocation>
</comment>
<dbReference type="GO" id="GO:0030246">
    <property type="term" value="F:carbohydrate binding"/>
    <property type="evidence" value="ECO:0007669"/>
    <property type="project" value="TreeGrafter"/>
</dbReference>
<sequence length="332" mass="35070">MKKYKLIAVVAATALLVSAGISTSQAAAKKRYVISVKLIGVGWFDNMDKGIKSWAKSKKIDATMTGATDASPEKQSKMVEDLIAQKVTGIGIVPNDVASIDGVIAKAKKAGIKVVTHEAAGIKNADADIEAFNNAAYGAVMMDNLQACMGGSGKYAAFVGTLTNGSHNEWVAGALAQAKAKYPNITRVEDPLESKEDADVAYNKTKELLKKYPDLKGVEGSSANDVVGIGRAVEELGLNDKVCVMGTSIPSMTSKYVATGAIDKIFFWDSALAGQAMLNMLEILNKGGKIKAGMDLKVAGYNKIVKIPGTTKGWAGAAWVIVDKNNITKYKI</sequence>
<dbReference type="PANTHER" id="PTHR30036:SF7">
    <property type="entry name" value="ABC TRANSPORTER PERIPLASMIC-BINDING PROTEIN YPHF"/>
    <property type="match status" value="1"/>
</dbReference>
<feature type="chain" id="PRO_5012987369" evidence="3">
    <location>
        <begin position="27"/>
        <end position="332"/>
    </location>
</feature>
<evidence type="ECO:0000313" key="6">
    <source>
        <dbReference type="Proteomes" id="UP000217221"/>
    </source>
</evidence>
<protein>
    <submittedName>
        <fullName evidence="5">Simple sugar transport system substrate-binding protein</fullName>
    </submittedName>
</protein>
<dbReference type="SUPFAM" id="SSF53822">
    <property type="entry name" value="Periplasmic binding protein-like I"/>
    <property type="match status" value="1"/>
</dbReference>
<dbReference type="OrthoDB" id="3600104at2"/>
<organism evidence="5 6">
    <name type="scientific">Candidatus Planktophila limnetica</name>
    <dbReference type="NCBI Taxonomy" id="573600"/>
    <lineage>
        <taxon>Bacteria</taxon>
        <taxon>Bacillati</taxon>
        <taxon>Actinomycetota</taxon>
        <taxon>Actinomycetes</taxon>
        <taxon>Candidatus Nanopelagicales</taxon>
        <taxon>Candidatus Nanopelagicaceae</taxon>
        <taxon>Candidatus Planktophila</taxon>
    </lineage>
</organism>
<dbReference type="AlphaFoldDB" id="A0A249LDV9"/>
<dbReference type="InterPro" id="IPR050555">
    <property type="entry name" value="Bact_Solute-Bind_Prot2"/>
</dbReference>
<evidence type="ECO:0000313" key="5">
    <source>
        <dbReference type="EMBL" id="ASY27116.1"/>
    </source>
</evidence>
<dbReference type="RefSeq" id="WP_095697406.1">
    <property type="nucleotide sequence ID" value="NZ_CP016782.1"/>
</dbReference>
<evidence type="ECO:0000259" key="4">
    <source>
        <dbReference type="Pfam" id="PF13407"/>
    </source>
</evidence>
<dbReference type="Pfam" id="PF13407">
    <property type="entry name" value="Peripla_BP_4"/>
    <property type="match status" value="1"/>
</dbReference>
<name>A0A249LDV9_9ACTN</name>
<evidence type="ECO:0000256" key="2">
    <source>
        <dbReference type="ARBA" id="ARBA00007639"/>
    </source>
</evidence>
<reference evidence="5 6" key="1">
    <citation type="submission" date="2016-07" db="EMBL/GenBank/DDBJ databases">
        <title>High microdiversification within the ubiquitous acI lineage of Actinobacteria.</title>
        <authorList>
            <person name="Neuenschwander S.M."/>
            <person name="Salcher M."/>
            <person name="Ghai R."/>
            <person name="Pernthaler J."/>
        </authorList>
    </citation>
    <scope>NUCLEOTIDE SEQUENCE [LARGE SCALE GENOMIC DNA]</scope>
    <source>
        <strain evidence="5">MMS-VB-114</strain>
    </source>
</reference>
<comment type="similarity">
    <text evidence="2">Belongs to the bacterial solute-binding protein 2 family.</text>
</comment>
<dbReference type="InterPro" id="IPR028082">
    <property type="entry name" value="Peripla_BP_I"/>
</dbReference>
<dbReference type="Proteomes" id="UP000217221">
    <property type="component" value="Chromosome"/>
</dbReference>
<dbReference type="KEGG" id="plim:PHILAsVB114_00155"/>
<keyword evidence="3" id="KW-0732">Signal</keyword>
<keyword evidence="6" id="KW-1185">Reference proteome</keyword>
<proteinExistence type="inferred from homology"/>
<dbReference type="PANTHER" id="PTHR30036">
    <property type="entry name" value="D-XYLOSE-BINDING PERIPLASMIC PROTEIN"/>
    <property type="match status" value="1"/>
</dbReference>
<dbReference type="EMBL" id="CP016782">
    <property type="protein sequence ID" value="ASY27116.1"/>
    <property type="molecule type" value="Genomic_DNA"/>
</dbReference>
<feature type="signal peptide" evidence="3">
    <location>
        <begin position="1"/>
        <end position="26"/>
    </location>
</feature>
<accession>A0A249LDV9</accession>
<feature type="domain" description="Periplasmic binding protein" evidence="4">
    <location>
        <begin position="33"/>
        <end position="286"/>
    </location>
</feature>
<dbReference type="InterPro" id="IPR025997">
    <property type="entry name" value="SBP_2_dom"/>
</dbReference>
<dbReference type="GO" id="GO:0030288">
    <property type="term" value="C:outer membrane-bounded periplasmic space"/>
    <property type="evidence" value="ECO:0007669"/>
    <property type="project" value="TreeGrafter"/>
</dbReference>